<proteinExistence type="predicted"/>
<accession>A0A6J7GV59</accession>
<dbReference type="AlphaFoldDB" id="A0A6J7GV59"/>
<name>A0A6J7GV59_9ZZZZ</name>
<protein>
    <submittedName>
        <fullName evidence="1">Unannotated protein</fullName>
    </submittedName>
</protein>
<gene>
    <name evidence="1" type="ORF">UFOPK3516_01320</name>
</gene>
<organism evidence="1">
    <name type="scientific">freshwater metagenome</name>
    <dbReference type="NCBI Taxonomy" id="449393"/>
    <lineage>
        <taxon>unclassified sequences</taxon>
        <taxon>metagenomes</taxon>
        <taxon>ecological metagenomes</taxon>
    </lineage>
</organism>
<evidence type="ECO:0000313" key="1">
    <source>
        <dbReference type="EMBL" id="CAB4908153.1"/>
    </source>
</evidence>
<dbReference type="EMBL" id="CAFBMB010000133">
    <property type="protein sequence ID" value="CAB4908153.1"/>
    <property type="molecule type" value="Genomic_DNA"/>
</dbReference>
<reference evidence="1" key="1">
    <citation type="submission" date="2020-05" db="EMBL/GenBank/DDBJ databases">
        <authorList>
            <person name="Chiriac C."/>
            <person name="Salcher M."/>
            <person name="Ghai R."/>
            <person name="Kavagutti S V."/>
        </authorList>
    </citation>
    <scope>NUCLEOTIDE SEQUENCE</scope>
</reference>
<sequence>MRWDELFDDLAGQLERGLAAEKVDEQRDAARVELARFGRGDLLRFLARDKQRQVDIDVCGISVVGTINTVGADWLAMTVPVSTPVAGVKTRDATAPGEAARAVVQTDVREQESSYVIPVASVWGLALVGGLSPTHELRERHDLADLRSRVRHDAADPSKRTSRRIDQITFDIVLRDLARRRRWVTLRTSRNIVHGTLDVVGRDWCEVALHPHDVPRRQRDVRSSVVVAVSDIIHVLVT</sequence>